<dbReference type="Proteomes" id="UP000092650">
    <property type="component" value="Chromosome"/>
</dbReference>
<dbReference type="PANTHER" id="PTHR30405:SF11">
    <property type="entry name" value="RNA-GUIDED DNA ENDONUCLEASE RV2885C-RELATED"/>
    <property type="match status" value="1"/>
</dbReference>
<gene>
    <name evidence="3" type="ORF">BBI15_10210</name>
</gene>
<proteinExistence type="predicted"/>
<dbReference type="KEGG" id="ppla:BBI15_10210"/>
<dbReference type="InterPro" id="IPR010095">
    <property type="entry name" value="Cas12f1-like_TNB"/>
</dbReference>
<dbReference type="NCBIfam" id="NF040570">
    <property type="entry name" value="guided_TnpB"/>
    <property type="match status" value="1"/>
</dbReference>
<sequence length="359" mass="41528">MSQIITVKVKLLPTKEQQRILSQMSRDYISVINQLVNEMVVERRKTKKTSKHVISNLPSTVKSQAIQDAKSIFVMKVMKSKYSIIPFLKKPLCVWNNQNYSFDFTHIYLPLMIDGKAKKVPVRALLVDKNNRNFELLNHKLGTLRINQKSGKWIAQIAVTIQTMEKTGTKIMGIDLGLKIPAVAITDDNNVRFFGNGRMNKFVKRKFQTKRKKLSQKKKLNAVRYLRDKEQRWMKDQDHKVSRAIVNFAKQQKVSVIRLEKLANIRQTARTSRKNAKNLHTWSFYRLSQFIEYKANLEGIKVEYVNPAHTSQLCPACAEKNKAKGRRYLCKCGFEKHRDLVGAMNIRYAPVVDGKSQSA</sequence>
<dbReference type="OrthoDB" id="4278026at2"/>
<feature type="domain" description="Cas12f1-like TNB" evidence="2">
    <location>
        <begin position="284"/>
        <end position="346"/>
    </location>
</feature>
<dbReference type="NCBIfam" id="TIGR01766">
    <property type="entry name" value="IS200/IS605 family accessory protein TnpB-like domain"/>
    <property type="match status" value="1"/>
</dbReference>
<dbReference type="EMBL" id="CP016539">
    <property type="protein sequence ID" value="ANU20563.1"/>
    <property type="molecule type" value="Genomic_DNA"/>
</dbReference>
<evidence type="ECO:0000259" key="2">
    <source>
        <dbReference type="Pfam" id="PF07282"/>
    </source>
</evidence>
<evidence type="ECO:0000313" key="3">
    <source>
        <dbReference type="EMBL" id="ANU20563.1"/>
    </source>
</evidence>
<keyword evidence="4" id="KW-1185">Reference proteome</keyword>
<dbReference type="PANTHER" id="PTHR30405">
    <property type="entry name" value="TRANSPOSASE"/>
    <property type="match status" value="1"/>
</dbReference>
<keyword evidence="1" id="KW-0238">DNA-binding</keyword>
<evidence type="ECO:0000256" key="1">
    <source>
        <dbReference type="ARBA" id="ARBA00023125"/>
    </source>
</evidence>
<dbReference type="InterPro" id="IPR051399">
    <property type="entry name" value="RNA-guided_DNA_endo/Transpos"/>
</dbReference>
<dbReference type="GO" id="GO:0003677">
    <property type="term" value="F:DNA binding"/>
    <property type="evidence" value="ECO:0007669"/>
    <property type="project" value="UniProtKB-KW"/>
</dbReference>
<evidence type="ECO:0000313" key="4">
    <source>
        <dbReference type="Proteomes" id="UP000092650"/>
    </source>
</evidence>
<dbReference type="Pfam" id="PF07282">
    <property type="entry name" value="Cas12f1-like_TNB"/>
    <property type="match status" value="1"/>
</dbReference>
<accession>A0A1C7E990</accession>
<organism evidence="3 4">
    <name type="scientific">Planococcus plakortidis</name>
    <dbReference type="NCBI Taxonomy" id="1038856"/>
    <lineage>
        <taxon>Bacteria</taxon>
        <taxon>Bacillati</taxon>
        <taxon>Bacillota</taxon>
        <taxon>Bacilli</taxon>
        <taxon>Bacillales</taxon>
        <taxon>Caryophanaceae</taxon>
        <taxon>Planococcus</taxon>
    </lineage>
</organism>
<dbReference type="RefSeq" id="WP_068870699.1">
    <property type="nucleotide sequence ID" value="NZ_CP016539.2"/>
</dbReference>
<reference evidence="3" key="1">
    <citation type="submission" date="2016-10" db="EMBL/GenBank/DDBJ databases">
        <authorList>
            <person name="See-Too W.S."/>
        </authorList>
    </citation>
    <scope>NUCLEOTIDE SEQUENCE [LARGE SCALE GENOMIC DNA]</scope>
    <source>
        <strain evidence="3">DSM 23997</strain>
    </source>
</reference>
<protein>
    <submittedName>
        <fullName evidence="3">Transposase</fullName>
    </submittedName>
</protein>
<name>A0A1C7E990_9BACL</name>
<dbReference type="AlphaFoldDB" id="A0A1C7E990"/>